<proteinExistence type="predicted"/>
<name>A0A212JS90_9PROT</name>
<dbReference type="EMBL" id="FLUO01000001">
    <property type="protein sequence ID" value="SBW02291.1"/>
    <property type="molecule type" value="Genomic_DNA"/>
</dbReference>
<protein>
    <submittedName>
        <fullName evidence="1">Uncharacterized protein</fullName>
    </submittedName>
</protein>
<sequence>MGDGYNLQQLKAHILPLSNAGSWDVAVKEWSLVGIHEADEPEACPCGHFPIIEMCSIHNRVTGHSTEVGNICVKRFLGLRSDLIFTAIKRIRKDPDKSLNADAIAFFHERRVLNEWEYNFCQNTMRLRSLTSAQLGKRRDINRKVLAAIEKRGFQGPQ</sequence>
<gene>
    <name evidence="1" type="ORF">KL86APRO_11567</name>
</gene>
<dbReference type="AlphaFoldDB" id="A0A212JS90"/>
<accession>A0A212JS90</accession>
<reference evidence="1" key="1">
    <citation type="submission" date="2016-04" db="EMBL/GenBank/DDBJ databases">
        <authorList>
            <person name="Evans L.H."/>
            <person name="Alamgir A."/>
            <person name="Owens N."/>
            <person name="Weber N.D."/>
            <person name="Virtaneva K."/>
            <person name="Barbian K."/>
            <person name="Babar A."/>
            <person name="Rosenke K."/>
        </authorList>
    </citation>
    <scope>NUCLEOTIDE SEQUENCE</scope>
    <source>
        <strain evidence="1">86</strain>
    </source>
</reference>
<organism evidence="1">
    <name type="scientific">uncultured Alphaproteobacteria bacterium</name>
    <dbReference type="NCBI Taxonomy" id="91750"/>
    <lineage>
        <taxon>Bacteria</taxon>
        <taxon>Pseudomonadati</taxon>
        <taxon>Pseudomonadota</taxon>
        <taxon>Alphaproteobacteria</taxon>
        <taxon>environmental samples</taxon>
    </lineage>
</organism>
<evidence type="ECO:0000313" key="1">
    <source>
        <dbReference type="EMBL" id="SBW02291.1"/>
    </source>
</evidence>